<dbReference type="PANTHER" id="PTHR10188">
    <property type="entry name" value="L-ASPARAGINASE"/>
    <property type="match status" value="1"/>
</dbReference>
<evidence type="ECO:0000313" key="5">
    <source>
        <dbReference type="Proteomes" id="UP000319663"/>
    </source>
</evidence>
<dbReference type="AlphaFoldDB" id="A0A507R360"/>
<dbReference type="Proteomes" id="UP000319663">
    <property type="component" value="Unassembled WGS sequence"/>
</dbReference>
<evidence type="ECO:0000256" key="1">
    <source>
        <dbReference type="PIRSR" id="PIRSR600246-1"/>
    </source>
</evidence>
<dbReference type="Gene3D" id="3.60.20.30">
    <property type="entry name" value="(Glycosyl)asparaginase"/>
    <property type="match status" value="1"/>
</dbReference>
<feature type="compositionally biased region" description="Polar residues" evidence="3">
    <location>
        <begin position="207"/>
        <end position="224"/>
    </location>
</feature>
<feature type="active site" description="Nucleophile" evidence="1">
    <location>
        <position position="320"/>
    </location>
</feature>
<evidence type="ECO:0000256" key="3">
    <source>
        <dbReference type="SAM" id="MobiDB-lite"/>
    </source>
</evidence>
<dbReference type="GO" id="GO:0005737">
    <property type="term" value="C:cytoplasm"/>
    <property type="evidence" value="ECO:0007669"/>
    <property type="project" value="TreeGrafter"/>
</dbReference>
<evidence type="ECO:0008006" key="6">
    <source>
        <dbReference type="Google" id="ProtNLM"/>
    </source>
</evidence>
<dbReference type="SUPFAM" id="SSF56235">
    <property type="entry name" value="N-terminal nucleophile aminohydrolases (Ntn hydrolases)"/>
    <property type="match status" value="1"/>
</dbReference>
<feature type="region of interest" description="Disordered" evidence="3">
    <location>
        <begin position="287"/>
        <end position="307"/>
    </location>
</feature>
<feature type="compositionally biased region" description="Polar residues" evidence="3">
    <location>
        <begin position="290"/>
        <end position="303"/>
    </location>
</feature>
<feature type="compositionally biased region" description="Polar residues" evidence="3">
    <location>
        <begin position="248"/>
        <end position="257"/>
    </location>
</feature>
<dbReference type="GO" id="GO:0051604">
    <property type="term" value="P:protein maturation"/>
    <property type="evidence" value="ECO:0007669"/>
    <property type="project" value="TreeGrafter"/>
</dbReference>
<feature type="region of interest" description="Disordered" evidence="3">
    <location>
        <begin position="205"/>
        <end position="232"/>
    </location>
</feature>
<protein>
    <recommendedName>
        <fullName evidence="6">Taspase, threonine aspartase, 1</fullName>
    </recommendedName>
</protein>
<dbReference type="GO" id="GO:0004298">
    <property type="term" value="F:threonine-type endopeptidase activity"/>
    <property type="evidence" value="ECO:0007669"/>
    <property type="project" value="InterPro"/>
</dbReference>
<reference evidence="4 5" key="1">
    <citation type="submission" date="2019-06" db="EMBL/GenBank/DDBJ databases">
        <title>Wine fermentation using esterase from Monascus purpureus.</title>
        <authorList>
            <person name="Geng C."/>
            <person name="Zhang Y."/>
        </authorList>
    </citation>
    <scope>NUCLEOTIDE SEQUENCE [LARGE SCALE GENOMIC DNA]</scope>
    <source>
        <strain evidence="4">HQ1</strain>
    </source>
</reference>
<accession>A0A507R360</accession>
<keyword evidence="5" id="KW-1185">Reference proteome</keyword>
<dbReference type="FunFam" id="3.60.20.30:FF:000007">
    <property type="entry name" value="Similar to threonine aspartase"/>
    <property type="match status" value="1"/>
</dbReference>
<feature type="region of interest" description="Disordered" evidence="3">
    <location>
        <begin position="243"/>
        <end position="262"/>
    </location>
</feature>
<gene>
    <name evidence="4" type="ORF">MPDQ_006127</name>
</gene>
<dbReference type="STRING" id="5098.A0A507R360"/>
<evidence type="ECO:0000313" key="4">
    <source>
        <dbReference type="EMBL" id="TQB76947.1"/>
    </source>
</evidence>
<dbReference type="Pfam" id="PF01112">
    <property type="entry name" value="Asparaginase_2"/>
    <property type="match status" value="2"/>
</dbReference>
<organism evidence="4 5">
    <name type="scientific">Monascus purpureus</name>
    <name type="common">Red mold</name>
    <name type="synonym">Monascus anka</name>
    <dbReference type="NCBI Taxonomy" id="5098"/>
    <lineage>
        <taxon>Eukaryota</taxon>
        <taxon>Fungi</taxon>
        <taxon>Dikarya</taxon>
        <taxon>Ascomycota</taxon>
        <taxon>Pezizomycotina</taxon>
        <taxon>Eurotiomycetes</taxon>
        <taxon>Eurotiomycetidae</taxon>
        <taxon>Eurotiales</taxon>
        <taxon>Aspergillaceae</taxon>
        <taxon>Monascus</taxon>
    </lineage>
</organism>
<feature type="site" description="Cleavage; by autolysis" evidence="2">
    <location>
        <begin position="319"/>
        <end position="320"/>
    </location>
</feature>
<proteinExistence type="predicted"/>
<sequence length="515" mass="54919">MSRSRQPGSLPAIFVHAGAGFHSHHNEKAHLEACDNAAKVAMAVLRAGGSAVDAVEIAIVTLENHEITNSGYGSNLTINGTVECDATIVDHLGRSGAVGAVEQVKNPISLARVILNHSTIELSLNRVPPNFLVGMGATDYAYENGLVTLHDDGLISPAAKERWLRWTEELRNAHRDDETSLRTDNITPYLRRPIKMHPAHLLATPRSLGSESPVNSPIFSGTTESQRHFSGGSHNTLEIQELGHSPGICSNSGQPASSKVRDPRCVKESEFLDIQKNDDADPCCTDRKLPTQTSTSGNASNVANDGASKHDAITDNITDTVGAIAVDAKGNIAAGSSSGGIGMKRRGRVGPAALVGIGTAVIPEDPNDPDGTCVAVVTSGTGEHIATTIAANTCASRIYHSQRKGEDGTYEDITEEEAMHEMIATDFMGHPGVVNSHCHGAIGIMAVKKTTHGVFLYFGHNTESFALASMTSQDNKPMCVMSRSNGEGRIAQGGRACRNRRYRVRRLPAYTDLRQ</sequence>
<dbReference type="EMBL" id="VIFY01000005">
    <property type="protein sequence ID" value="TQB76947.1"/>
    <property type="molecule type" value="Genomic_DNA"/>
</dbReference>
<name>A0A507R360_MONPU</name>
<comment type="caution">
    <text evidence="4">The sequence shown here is derived from an EMBL/GenBank/DDBJ whole genome shotgun (WGS) entry which is preliminary data.</text>
</comment>
<dbReference type="InterPro" id="IPR037464">
    <property type="entry name" value="Taspase1"/>
</dbReference>
<dbReference type="CDD" id="cd04514">
    <property type="entry name" value="Taspase1_like"/>
    <property type="match status" value="1"/>
</dbReference>
<evidence type="ECO:0000256" key="2">
    <source>
        <dbReference type="PIRSR" id="PIRSR600246-3"/>
    </source>
</evidence>
<dbReference type="InterPro" id="IPR000246">
    <property type="entry name" value="Peptidase_T2"/>
</dbReference>
<dbReference type="InterPro" id="IPR029055">
    <property type="entry name" value="Ntn_hydrolases_N"/>
</dbReference>
<dbReference type="PANTHER" id="PTHR10188:SF8">
    <property type="entry name" value="THREONINE ASPARTASE 1"/>
    <property type="match status" value="1"/>
</dbReference>